<dbReference type="GO" id="GO:0000032">
    <property type="term" value="P:cell wall mannoprotein biosynthetic process"/>
    <property type="evidence" value="ECO:0007669"/>
    <property type="project" value="TreeGrafter"/>
</dbReference>
<accession>A0A1Y1S6A9</accession>
<protein>
    <submittedName>
        <fullName evidence="4">OMH1</fullName>
    </submittedName>
</protein>
<dbReference type="SUPFAM" id="SSF53448">
    <property type="entry name" value="Nucleotide-diphospho-sugar transferases"/>
    <property type="match status" value="1"/>
</dbReference>
<evidence type="ECO:0000313" key="4">
    <source>
        <dbReference type="EMBL" id="ORD93556.1"/>
    </source>
</evidence>
<evidence type="ECO:0000256" key="3">
    <source>
        <dbReference type="PIRSR" id="PIRSR018153-1"/>
    </source>
</evidence>
<keyword evidence="2" id="KW-0808">Transferase</keyword>
<feature type="active site" description="Nucleophile" evidence="3">
    <location>
        <position position="217"/>
    </location>
</feature>
<gene>
    <name evidence="4" type="primary">OMH1</name>
    <name evidence="4" type="ORF">ECANGB1_2004</name>
</gene>
<dbReference type="InterPro" id="IPR002685">
    <property type="entry name" value="Glyco_trans_15"/>
</dbReference>
<keyword evidence="5" id="KW-1185">Reference proteome</keyword>
<dbReference type="VEuPathDB" id="MicrosporidiaDB:ECANGB1_2004"/>
<organism evidence="4 5">
    <name type="scientific">Enterospora canceri</name>
    <dbReference type="NCBI Taxonomy" id="1081671"/>
    <lineage>
        <taxon>Eukaryota</taxon>
        <taxon>Fungi</taxon>
        <taxon>Fungi incertae sedis</taxon>
        <taxon>Microsporidia</taxon>
        <taxon>Enterocytozoonidae</taxon>
        <taxon>Enterospora</taxon>
    </lineage>
</organism>
<sequence>MLLLIPIVFARQNAVIFILCRNSDVEQIAKTVENFEDKFNKNYGYPYVFVNDKVFTDEFKEKLNKATKNNATYGQVEPEEWDMPKGIDENRARNNWKRLAGAGVPYAETLSYHNMCRYYSRGFYKHPLVAEYDWYWRIEPGVVFHCDINFDPFDYMVQNNKKYSFVISIYEFMISIETLMQNTAEFILENNIPDKDNLKFMFDLGKYNGCHFWSNFEIANFDFLRSDLYEKYVDFLDKKGGFYYERWGDAPIHSIAASLFLNKDEIHFFDQIGYTHDIFTHCPTNGVNCGCDTKTSVDNLPNSCLPRYLDEMRHQTI</sequence>
<dbReference type="Proteomes" id="UP000192639">
    <property type="component" value="Unassembled WGS sequence"/>
</dbReference>
<dbReference type="Pfam" id="PF01793">
    <property type="entry name" value="Glyco_transf_15"/>
    <property type="match status" value="1"/>
</dbReference>
<dbReference type="EMBL" id="LWDP01000068">
    <property type="protein sequence ID" value="ORD93556.1"/>
    <property type="molecule type" value="Genomic_DNA"/>
</dbReference>
<dbReference type="GO" id="GO:0006493">
    <property type="term" value="P:protein O-linked glycosylation"/>
    <property type="evidence" value="ECO:0007669"/>
    <property type="project" value="TreeGrafter"/>
</dbReference>
<dbReference type="GO" id="GO:0000026">
    <property type="term" value="F:alpha-1,2-mannosyltransferase activity"/>
    <property type="evidence" value="ECO:0007669"/>
    <property type="project" value="TreeGrafter"/>
</dbReference>
<dbReference type="GO" id="GO:0006487">
    <property type="term" value="P:protein N-linked glycosylation"/>
    <property type="evidence" value="ECO:0007669"/>
    <property type="project" value="TreeGrafter"/>
</dbReference>
<dbReference type="PANTHER" id="PTHR31121:SF6">
    <property type="entry name" value="ALPHA-1,2 MANNOSYLTRANSFERASE KTR1"/>
    <property type="match status" value="1"/>
</dbReference>
<dbReference type="OrthoDB" id="439943at2759"/>
<name>A0A1Y1S6A9_9MICR</name>
<evidence type="ECO:0000256" key="2">
    <source>
        <dbReference type="ARBA" id="ARBA00022679"/>
    </source>
</evidence>
<dbReference type="FunFam" id="3.90.550.10:FF:000051">
    <property type="entry name" value="Alpha-1,2-mannosyltransferase (Ktr4)"/>
    <property type="match status" value="1"/>
</dbReference>
<dbReference type="PIRSF" id="PIRSF018153">
    <property type="entry name" value="Glyco_trans_15"/>
    <property type="match status" value="1"/>
</dbReference>
<dbReference type="PANTHER" id="PTHR31121">
    <property type="entry name" value="ALPHA-1,2 MANNOSYLTRANSFERASE KTR1"/>
    <property type="match status" value="1"/>
</dbReference>
<dbReference type="GO" id="GO:0005794">
    <property type="term" value="C:Golgi apparatus"/>
    <property type="evidence" value="ECO:0007669"/>
    <property type="project" value="TreeGrafter"/>
</dbReference>
<proteinExistence type="inferred from homology"/>
<evidence type="ECO:0000256" key="1">
    <source>
        <dbReference type="ARBA" id="ARBA00007677"/>
    </source>
</evidence>
<dbReference type="GO" id="GO:0016020">
    <property type="term" value="C:membrane"/>
    <property type="evidence" value="ECO:0007669"/>
    <property type="project" value="InterPro"/>
</dbReference>
<dbReference type="Gene3D" id="3.90.550.10">
    <property type="entry name" value="Spore Coat Polysaccharide Biosynthesis Protein SpsA, Chain A"/>
    <property type="match status" value="1"/>
</dbReference>
<evidence type="ECO:0000313" key="5">
    <source>
        <dbReference type="Proteomes" id="UP000192639"/>
    </source>
</evidence>
<reference evidence="4 5" key="1">
    <citation type="journal article" date="2017" name="Environ. Microbiol.">
        <title>Decay of the glycolytic pathway and adaptation to intranuclear parasitism within Enterocytozoonidae microsporidia.</title>
        <authorList>
            <person name="Wiredu Boakye D."/>
            <person name="Jaroenlak P."/>
            <person name="Prachumwat A."/>
            <person name="Williams T.A."/>
            <person name="Bateman K.S."/>
            <person name="Itsathitphaisarn O."/>
            <person name="Sritunyalucksana K."/>
            <person name="Paszkiewicz K.H."/>
            <person name="Moore K.A."/>
            <person name="Stentiford G.D."/>
            <person name="Williams B.A."/>
        </authorList>
    </citation>
    <scope>NUCLEOTIDE SEQUENCE [LARGE SCALE GENOMIC DNA]</scope>
    <source>
        <strain evidence="4 5">GB1</strain>
    </source>
</reference>
<dbReference type="AlphaFoldDB" id="A0A1Y1S6A9"/>
<comment type="caution">
    <text evidence="4">The sequence shown here is derived from an EMBL/GenBank/DDBJ whole genome shotgun (WGS) entry which is preliminary data.</text>
</comment>
<dbReference type="InterPro" id="IPR029044">
    <property type="entry name" value="Nucleotide-diphossugar_trans"/>
</dbReference>
<comment type="similarity">
    <text evidence="1">Belongs to the glycosyltransferase 15 family.</text>
</comment>